<dbReference type="OrthoDB" id="9785233at2"/>
<reference evidence="8 9" key="1">
    <citation type="submission" date="2019-03" db="EMBL/GenBank/DDBJ databases">
        <title>Genomic Encyclopedia of Type Strains, Phase IV (KMG-IV): sequencing the most valuable type-strain genomes for metagenomic binning, comparative biology and taxonomic classification.</title>
        <authorList>
            <person name="Goeker M."/>
        </authorList>
    </citation>
    <scope>NUCLEOTIDE SEQUENCE [LARGE SCALE GENOMIC DNA]</scope>
    <source>
        <strain evidence="8 9">DSM 12121</strain>
    </source>
</reference>
<keyword evidence="8" id="KW-0969">Cilium</keyword>
<feature type="region of interest" description="Disordered" evidence="6">
    <location>
        <begin position="1"/>
        <end position="27"/>
    </location>
</feature>
<evidence type="ECO:0000259" key="7">
    <source>
        <dbReference type="Pfam" id="PF13860"/>
    </source>
</evidence>
<organism evidence="8 9">
    <name type="scientific">Azoarcus indigens</name>
    <dbReference type="NCBI Taxonomy" id="29545"/>
    <lineage>
        <taxon>Bacteria</taxon>
        <taxon>Pseudomonadati</taxon>
        <taxon>Pseudomonadota</taxon>
        <taxon>Betaproteobacteria</taxon>
        <taxon>Rhodocyclales</taxon>
        <taxon>Zoogloeaceae</taxon>
        <taxon>Azoarcus</taxon>
    </lineage>
</organism>
<evidence type="ECO:0000256" key="1">
    <source>
        <dbReference type="ARBA" id="ARBA00010577"/>
    </source>
</evidence>
<dbReference type="Pfam" id="PF03963">
    <property type="entry name" value="FlgD"/>
    <property type="match status" value="1"/>
</dbReference>
<comment type="function">
    <text evidence="4 5">Required for flagellar hook formation. May act as a scaffolding protein.</text>
</comment>
<evidence type="ECO:0000313" key="8">
    <source>
        <dbReference type="EMBL" id="TDN57079.1"/>
    </source>
</evidence>
<sequence>MTAAVSNNGSNTTGSSSSSAITMSSTDDSPSELFTTLLVAQIKNQNPLEPTDPSEFVGQLTQLSQMEALQNLVSQSGVTASMLESLQVLTLGGQVGSQVTVTTDTVNLSSEPVSGSFTLGNASAATTLVLTGEGGSTYKLQLGTHAPGEVAFTIDPEALGLPAGSYTMSVVADSGETPAIGITGQVQKVRLSPTTGVMLTVANLGEISSTAITAFNGSSVN</sequence>
<keyword evidence="8" id="KW-0966">Cell projection</keyword>
<evidence type="ECO:0000256" key="3">
    <source>
        <dbReference type="ARBA" id="ARBA00022795"/>
    </source>
</evidence>
<dbReference type="GO" id="GO:0044781">
    <property type="term" value="P:bacterial-type flagellum organization"/>
    <property type="evidence" value="ECO:0007669"/>
    <property type="project" value="UniProtKB-UniRule"/>
</dbReference>
<evidence type="ECO:0000256" key="6">
    <source>
        <dbReference type="SAM" id="MobiDB-lite"/>
    </source>
</evidence>
<dbReference type="Gene3D" id="2.60.40.4070">
    <property type="match status" value="1"/>
</dbReference>
<dbReference type="EMBL" id="SNVV01000001">
    <property type="protein sequence ID" value="TDN57079.1"/>
    <property type="molecule type" value="Genomic_DNA"/>
</dbReference>
<dbReference type="AlphaFoldDB" id="A0A4R6EFL8"/>
<comment type="similarity">
    <text evidence="1 5">Belongs to the FlgD family.</text>
</comment>
<dbReference type="RefSeq" id="WP_133587930.1">
    <property type="nucleotide sequence ID" value="NZ_SNVV01000001.1"/>
</dbReference>
<keyword evidence="9" id="KW-1185">Reference proteome</keyword>
<evidence type="ECO:0000313" key="9">
    <source>
        <dbReference type="Proteomes" id="UP000295129"/>
    </source>
</evidence>
<dbReference type="InterPro" id="IPR025965">
    <property type="entry name" value="FlgD/Vpr_Ig-like"/>
</dbReference>
<comment type="caution">
    <text evidence="8">The sequence shown here is derived from an EMBL/GenBank/DDBJ whole genome shotgun (WGS) entry which is preliminary data.</text>
</comment>
<dbReference type="InterPro" id="IPR005648">
    <property type="entry name" value="FlgD"/>
</dbReference>
<keyword evidence="3 5" id="KW-1005">Bacterial flagellum biogenesis</keyword>
<evidence type="ECO:0000256" key="4">
    <source>
        <dbReference type="ARBA" id="ARBA00024746"/>
    </source>
</evidence>
<gene>
    <name evidence="8" type="ORF">C7389_101463</name>
</gene>
<keyword evidence="8" id="KW-0282">Flagellum</keyword>
<dbReference type="Gene3D" id="2.30.30.910">
    <property type="match status" value="1"/>
</dbReference>
<dbReference type="Proteomes" id="UP000295129">
    <property type="component" value="Unassembled WGS sequence"/>
</dbReference>
<protein>
    <recommendedName>
        <fullName evidence="2 5">Basal-body rod modification protein FlgD</fullName>
    </recommendedName>
</protein>
<accession>A0A4R6EFL8</accession>
<dbReference type="Pfam" id="PF13860">
    <property type="entry name" value="FlgD_ig"/>
    <property type="match status" value="1"/>
</dbReference>
<evidence type="ECO:0000256" key="2">
    <source>
        <dbReference type="ARBA" id="ARBA00016013"/>
    </source>
</evidence>
<name>A0A4R6EFL8_9RHOO</name>
<evidence type="ECO:0000256" key="5">
    <source>
        <dbReference type="RuleBase" id="RU362076"/>
    </source>
</evidence>
<feature type="domain" description="FlgD/Vpr Ig-like" evidence="7">
    <location>
        <begin position="109"/>
        <end position="175"/>
    </location>
</feature>
<proteinExistence type="inferred from homology"/>